<dbReference type="InterPro" id="IPR016055">
    <property type="entry name" value="A-D-PHexomutase_a/b/a-I/II/III"/>
</dbReference>
<dbReference type="Pfam" id="PF02879">
    <property type="entry name" value="PGM_PMM_II"/>
    <property type="match status" value="1"/>
</dbReference>
<sequence length="547" mass="59200">MNTRPCSKVTCSQQAVATLTYSHEDRTAVLGQLTLVHEPHAYDLCEKHAKRLTAPQGWQLIRHATVPRESQEFSTTESQKEMSLNQIVKSYDVRGLVGSQLTAPIVSALAAAFVDEVNAAGKDVVVGHDMRDSSPEFAEAFAIGAQARGANVVSIGLCSTDESYFASGFLDAPAAMFTASHNPASYNGIKFSRAGAKGISIDTGLGSIRDRAQIYLDNQISEVAQPGSFRELNVLTRYATYLRELVDLSAIRPLKVVVDAGNGMGGLTVPAVLSTAAGLSKLPLEIIEMYFELDGSFPNHEANPLDPKNLVDLQRAVVEHGADIGLAFDGDADRCFVVDENGDSVTPSAVAAIVARREIAREKATNPGSPITVLHNLLTSNVVREVIEEDGARAVRTKVGHSLIKDQMAATNAIFGGEHSAHYYFRDFWGADNGMLAAMHVLAEFGAQTLPLSEFARQYNPYFMSGEINSTVADVQAAKDRVLEAFEGRANVEEFDGITLSSPAQANWWWFNVRASNTEPLLRLNLEAANESTMIAIRDEVLALIRA</sequence>
<dbReference type="PRINTS" id="PR00509">
    <property type="entry name" value="PGMPMM"/>
</dbReference>
<evidence type="ECO:0000256" key="2">
    <source>
        <dbReference type="ARBA" id="ARBA00010231"/>
    </source>
</evidence>
<dbReference type="InterPro" id="IPR005843">
    <property type="entry name" value="A-D-PHexomutase_C"/>
</dbReference>
<feature type="domain" description="Alpha-D-phosphohexomutase C-terminal" evidence="7">
    <location>
        <begin position="467"/>
        <end position="542"/>
    </location>
</feature>
<evidence type="ECO:0000313" key="11">
    <source>
        <dbReference type="EMBL" id="CAB4680136.1"/>
    </source>
</evidence>
<dbReference type="Pfam" id="PF02878">
    <property type="entry name" value="PGM_PMM_I"/>
    <property type="match status" value="1"/>
</dbReference>
<evidence type="ECO:0000256" key="3">
    <source>
        <dbReference type="ARBA" id="ARBA00022553"/>
    </source>
</evidence>
<name>A0A6J6N1U8_9ZZZZ</name>
<accession>A0A6J6N1U8</accession>
<evidence type="ECO:0000259" key="9">
    <source>
        <dbReference type="Pfam" id="PF02879"/>
    </source>
</evidence>
<dbReference type="SUPFAM" id="SSF53738">
    <property type="entry name" value="Phosphoglucomutase, first 3 domains"/>
    <property type="match status" value="3"/>
</dbReference>
<feature type="domain" description="Alpha-D-phosphohexomutase alpha/beta/alpha" evidence="8">
    <location>
        <begin position="86"/>
        <end position="198"/>
    </location>
</feature>
<dbReference type="NCBIfam" id="NF007088">
    <property type="entry name" value="PRK09542.1"/>
    <property type="match status" value="1"/>
</dbReference>
<organism evidence="11">
    <name type="scientific">freshwater metagenome</name>
    <dbReference type="NCBI Taxonomy" id="449393"/>
    <lineage>
        <taxon>unclassified sequences</taxon>
        <taxon>metagenomes</taxon>
        <taxon>ecological metagenomes</taxon>
    </lineage>
</organism>
<evidence type="ECO:0000256" key="5">
    <source>
        <dbReference type="ARBA" id="ARBA00022842"/>
    </source>
</evidence>
<dbReference type="CDD" id="cd03089">
    <property type="entry name" value="PMM_PGM"/>
    <property type="match status" value="1"/>
</dbReference>
<reference evidence="11" key="1">
    <citation type="submission" date="2020-05" db="EMBL/GenBank/DDBJ databases">
        <authorList>
            <person name="Chiriac C."/>
            <person name="Salcher M."/>
            <person name="Ghai R."/>
            <person name="Kavagutti S V."/>
        </authorList>
    </citation>
    <scope>NUCLEOTIDE SEQUENCE</scope>
</reference>
<dbReference type="Pfam" id="PF00408">
    <property type="entry name" value="PGM_PMM_IV"/>
    <property type="match status" value="1"/>
</dbReference>
<evidence type="ECO:0000259" key="10">
    <source>
        <dbReference type="Pfam" id="PF02880"/>
    </source>
</evidence>
<evidence type="ECO:0000259" key="8">
    <source>
        <dbReference type="Pfam" id="PF02878"/>
    </source>
</evidence>
<keyword evidence="4" id="KW-0479">Metal-binding</keyword>
<dbReference type="InterPro" id="IPR005841">
    <property type="entry name" value="Alpha-D-phosphohexomutase_SF"/>
</dbReference>
<dbReference type="Pfam" id="PF12005">
    <property type="entry name" value="DUF3499"/>
    <property type="match status" value="1"/>
</dbReference>
<dbReference type="InterPro" id="IPR005846">
    <property type="entry name" value="A-D-PHexomutase_a/b/a-III"/>
</dbReference>
<comment type="similarity">
    <text evidence="2">Belongs to the phosphohexose mutase family.</text>
</comment>
<gene>
    <name evidence="11" type="ORF">UFOPK2370_00211</name>
</gene>
<comment type="cofactor">
    <cofactor evidence="1">
        <name>Mg(2+)</name>
        <dbReference type="ChEBI" id="CHEBI:18420"/>
    </cofactor>
</comment>
<evidence type="ECO:0000256" key="6">
    <source>
        <dbReference type="ARBA" id="ARBA00023235"/>
    </source>
</evidence>
<evidence type="ECO:0000256" key="4">
    <source>
        <dbReference type="ARBA" id="ARBA00022723"/>
    </source>
</evidence>
<dbReference type="GO" id="GO:0016868">
    <property type="term" value="F:intramolecular phosphotransferase activity"/>
    <property type="evidence" value="ECO:0007669"/>
    <property type="project" value="InterPro"/>
</dbReference>
<dbReference type="Gene3D" id="3.30.310.50">
    <property type="entry name" value="Alpha-D-phosphohexomutase, C-terminal domain"/>
    <property type="match status" value="1"/>
</dbReference>
<proteinExistence type="inferred from homology"/>
<dbReference type="EMBL" id="CAEZXK010000003">
    <property type="protein sequence ID" value="CAB4680136.1"/>
    <property type="molecule type" value="Genomic_DNA"/>
</dbReference>
<feature type="domain" description="Alpha-D-phosphohexomutase alpha/beta/alpha" evidence="10">
    <location>
        <begin position="349"/>
        <end position="461"/>
    </location>
</feature>
<dbReference type="InterPro" id="IPR021888">
    <property type="entry name" value="DUF3499"/>
</dbReference>
<dbReference type="PANTHER" id="PTHR43771:SF1">
    <property type="entry name" value="PHOSPHOMANNOMUTASE"/>
    <property type="match status" value="1"/>
</dbReference>
<keyword evidence="6" id="KW-0413">Isomerase</keyword>
<dbReference type="InterPro" id="IPR036900">
    <property type="entry name" value="A-D-PHexomutase_C_sf"/>
</dbReference>
<dbReference type="PANTHER" id="PTHR43771">
    <property type="entry name" value="PHOSPHOMANNOMUTASE"/>
    <property type="match status" value="1"/>
</dbReference>
<evidence type="ECO:0000256" key="1">
    <source>
        <dbReference type="ARBA" id="ARBA00001946"/>
    </source>
</evidence>
<evidence type="ECO:0000259" key="7">
    <source>
        <dbReference type="Pfam" id="PF00408"/>
    </source>
</evidence>
<dbReference type="SUPFAM" id="SSF55957">
    <property type="entry name" value="Phosphoglucomutase, C-terminal domain"/>
    <property type="match status" value="1"/>
</dbReference>
<feature type="domain" description="Alpha-D-phosphohexomutase alpha/beta/alpha" evidence="9">
    <location>
        <begin position="237"/>
        <end position="342"/>
    </location>
</feature>
<dbReference type="Pfam" id="PF02880">
    <property type="entry name" value="PGM_PMM_III"/>
    <property type="match status" value="1"/>
</dbReference>
<dbReference type="InterPro" id="IPR005844">
    <property type="entry name" value="A-D-PHexomutase_a/b/a-I"/>
</dbReference>
<dbReference type="Gene3D" id="3.40.120.10">
    <property type="entry name" value="Alpha-D-Glucose-1,6-Bisphosphate, subunit A, domain 3"/>
    <property type="match status" value="3"/>
</dbReference>
<dbReference type="GO" id="GO:0005975">
    <property type="term" value="P:carbohydrate metabolic process"/>
    <property type="evidence" value="ECO:0007669"/>
    <property type="project" value="InterPro"/>
</dbReference>
<dbReference type="InterPro" id="IPR005845">
    <property type="entry name" value="A-D-PHexomutase_a/b/a-II"/>
</dbReference>
<keyword evidence="5" id="KW-0460">Magnesium</keyword>
<protein>
    <submittedName>
        <fullName evidence="11">Unannotated protein</fullName>
    </submittedName>
</protein>
<dbReference type="AlphaFoldDB" id="A0A6J6N1U8"/>
<keyword evidence="3" id="KW-0597">Phosphoprotein</keyword>
<dbReference type="GO" id="GO:0046872">
    <property type="term" value="F:metal ion binding"/>
    <property type="evidence" value="ECO:0007669"/>
    <property type="project" value="UniProtKB-KW"/>
</dbReference>